<protein>
    <submittedName>
        <fullName evidence="1">Uncharacterized protein</fullName>
    </submittedName>
</protein>
<accession>A0ABV7P4N4</accession>
<comment type="caution">
    <text evidence="1">The sequence shown here is derived from an EMBL/GenBank/DDBJ whole genome shotgun (WGS) entry which is preliminary data.</text>
</comment>
<reference evidence="2" key="1">
    <citation type="journal article" date="2019" name="Int. J. Syst. Evol. Microbiol.">
        <title>The Global Catalogue of Microorganisms (GCM) 10K type strain sequencing project: providing services to taxonomists for standard genome sequencing and annotation.</title>
        <authorList>
            <consortium name="The Broad Institute Genomics Platform"/>
            <consortium name="The Broad Institute Genome Sequencing Center for Infectious Disease"/>
            <person name="Wu L."/>
            <person name="Ma J."/>
        </authorList>
    </citation>
    <scope>NUCLEOTIDE SEQUENCE [LARGE SCALE GENOMIC DNA]</scope>
    <source>
        <strain evidence="2">CGMCC 4.7676</strain>
    </source>
</reference>
<sequence>MTEQTTTPEITNEALGDMRDVLVRDFGIIAAEWAPAEKVIAKIRVKFGSVEHFLNHYGH</sequence>
<dbReference type="Proteomes" id="UP001595645">
    <property type="component" value="Unassembled WGS sequence"/>
</dbReference>
<organism evidence="1 2">
    <name type="scientific">Amycolatopsis speibonae</name>
    <dbReference type="NCBI Taxonomy" id="1450224"/>
    <lineage>
        <taxon>Bacteria</taxon>
        <taxon>Bacillati</taxon>
        <taxon>Actinomycetota</taxon>
        <taxon>Actinomycetes</taxon>
        <taxon>Pseudonocardiales</taxon>
        <taxon>Pseudonocardiaceae</taxon>
        <taxon>Amycolatopsis</taxon>
    </lineage>
</organism>
<proteinExistence type="predicted"/>
<name>A0ABV7P4N4_9PSEU</name>
<keyword evidence="2" id="KW-1185">Reference proteome</keyword>
<dbReference type="RefSeq" id="WP_378243168.1">
    <property type="nucleotide sequence ID" value="NZ_JBHRWK010000059.1"/>
</dbReference>
<evidence type="ECO:0000313" key="2">
    <source>
        <dbReference type="Proteomes" id="UP001595645"/>
    </source>
</evidence>
<evidence type="ECO:0000313" key="1">
    <source>
        <dbReference type="EMBL" id="MFC3454024.1"/>
    </source>
</evidence>
<dbReference type="EMBL" id="JBHRWK010000059">
    <property type="protein sequence ID" value="MFC3454024.1"/>
    <property type="molecule type" value="Genomic_DNA"/>
</dbReference>
<gene>
    <name evidence="1" type="ORF">ACFOSH_31700</name>
</gene>